<dbReference type="Proteomes" id="UP001150062">
    <property type="component" value="Unassembled WGS sequence"/>
</dbReference>
<organism evidence="4 5">
    <name type="scientific">Anaeramoeba flamelloides</name>
    <dbReference type="NCBI Taxonomy" id="1746091"/>
    <lineage>
        <taxon>Eukaryota</taxon>
        <taxon>Metamonada</taxon>
        <taxon>Anaeramoebidae</taxon>
        <taxon>Anaeramoeba</taxon>
    </lineage>
</organism>
<name>A0ABQ8ZAC8_9EUKA</name>
<keyword evidence="5" id="KW-1185">Reference proteome</keyword>
<accession>A0ABQ8ZAC8</accession>
<reference evidence="4" key="1">
    <citation type="submission" date="2022-08" db="EMBL/GenBank/DDBJ databases">
        <title>Novel sulfate-reducing endosymbionts in the free-living metamonad Anaeramoeba.</title>
        <authorList>
            <person name="Jerlstrom-Hultqvist J."/>
            <person name="Cepicka I."/>
            <person name="Gallot-Lavallee L."/>
            <person name="Salas-Leiva D."/>
            <person name="Curtis B.A."/>
            <person name="Zahonova K."/>
            <person name="Pipaliya S."/>
            <person name="Dacks J."/>
            <person name="Roger A.J."/>
        </authorList>
    </citation>
    <scope>NUCLEOTIDE SEQUENCE</scope>
    <source>
        <strain evidence="4">Schooner1</strain>
    </source>
</reference>
<dbReference type="SUPFAM" id="SSF56317">
    <property type="entry name" value="Carbon-nitrogen hydrolase"/>
    <property type="match status" value="1"/>
</dbReference>
<gene>
    <name evidence="4" type="ORF">M0813_13239</name>
</gene>
<evidence type="ECO:0000256" key="2">
    <source>
        <dbReference type="SAM" id="MobiDB-lite"/>
    </source>
</evidence>
<feature type="compositionally biased region" description="Basic residues" evidence="2">
    <location>
        <begin position="397"/>
        <end position="408"/>
    </location>
</feature>
<dbReference type="InterPro" id="IPR036526">
    <property type="entry name" value="C-N_Hydrolase_sf"/>
</dbReference>
<dbReference type="EMBL" id="JAOAOG010000028">
    <property type="protein sequence ID" value="KAJ6253822.1"/>
    <property type="molecule type" value="Genomic_DNA"/>
</dbReference>
<feature type="domain" description="CN hydrolase" evidence="3">
    <location>
        <begin position="83"/>
        <end position="354"/>
    </location>
</feature>
<protein>
    <submittedName>
        <fullName evidence="4">Beta-ureidopropionase</fullName>
    </submittedName>
</protein>
<comment type="caution">
    <text evidence="4">The sequence shown here is derived from an EMBL/GenBank/DDBJ whole genome shotgun (WGS) entry which is preliminary data.</text>
</comment>
<dbReference type="PANTHER" id="PTHR43674">
    <property type="entry name" value="NITRILASE C965.09-RELATED"/>
    <property type="match status" value="1"/>
</dbReference>
<evidence type="ECO:0000259" key="3">
    <source>
        <dbReference type="PROSITE" id="PS50263"/>
    </source>
</evidence>
<evidence type="ECO:0000313" key="4">
    <source>
        <dbReference type="EMBL" id="KAJ6253822.1"/>
    </source>
</evidence>
<proteinExistence type="predicted"/>
<dbReference type="InterPro" id="IPR050345">
    <property type="entry name" value="Aliph_Amidase/BUP"/>
</dbReference>
<dbReference type="InterPro" id="IPR003010">
    <property type="entry name" value="C-N_Hydrolase"/>
</dbReference>
<dbReference type="PROSITE" id="PS50263">
    <property type="entry name" value="CN_HYDROLASE"/>
    <property type="match status" value="1"/>
</dbReference>
<dbReference type="Pfam" id="PF00795">
    <property type="entry name" value="CN_hydrolase"/>
    <property type="match status" value="1"/>
</dbReference>
<sequence length="408" mass="46394">MSEEIKMEKEEGELEYHDILIDLIKGQSKKKKDALMKILYGGECLPIKVTEEASNLSNKHDFEIKAFNLPVTYKEELRKPRRVRIGAIQNSIAVSTSESVEKQRNALWAKIEKMLIAAGEMGTNVICLQEAWNMPFAFCTREKKKWMEFAEPIDGPTTQFLAKIAKKYQMVIVNPILERDIKRQGQIWNTVVVIDADGEVLGFHRKTHIPRVGDFNESTYYMEGNTPHTVFETKYAKIGINICYGRHFPENWAGYGLKGAEIVFNPSATVGLLSEPLWGVEARNAAIANGYFTVAINRVGTETFPNEFTSGNGLPSHKDFGHFYGSSFLTAPNGLRTPSLSRIRDSLLVAEVDLNQIRQVRDKWCFPMTRRLPVYAKLFNEASQLDWEPETVSKSNPQKKKKIIPKKK</sequence>
<dbReference type="Gene3D" id="3.60.110.10">
    <property type="entry name" value="Carbon-nitrogen hydrolase"/>
    <property type="match status" value="1"/>
</dbReference>
<keyword evidence="1" id="KW-0378">Hydrolase</keyword>
<dbReference type="PANTHER" id="PTHR43674:SF2">
    <property type="entry name" value="BETA-UREIDOPROPIONASE"/>
    <property type="match status" value="1"/>
</dbReference>
<evidence type="ECO:0000313" key="5">
    <source>
        <dbReference type="Proteomes" id="UP001150062"/>
    </source>
</evidence>
<feature type="region of interest" description="Disordered" evidence="2">
    <location>
        <begin position="389"/>
        <end position="408"/>
    </location>
</feature>
<evidence type="ECO:0000256" key="1">
    <source>
        <dbReference type="ARBA" id="ARBA00022801"/>
    </source>
</evidence>